<feature type="compositionally biased region" description="Polar residues" evidence="1">
    <location>
        <begin position="11"/>
        <end position="30"/>
    </location>
</feature>
<sequence>GSGGSAGWLTPLNTTQPETSSSRNTATSRQ</sequence>
<evidence type="ECO:0000313" key="4">
    <source>
        <dbReference type="Proteomes" id="UP000663874"/>
    </source>
</evidence>
<comment type="caution">
    <text evidence="3">The sequence shown here is derived from an EMBL/GenBank/DDBJ whole genome shotgun (WGS) entry which is preliminary data.</text>
</comment>
<proteinExistence type="predicted"/>
<dbReference type="Proteomes" id="UP000663874">
    <property type="component" value="Unassembled WGS sequence"/>
</dbReference>
<organism evidence="3 4">
    <name type="scientific">Rotaria sordida</name>
    <dbReference type="NCBI Taxonomy" id="392033"/>
    <lineage>
        <taxon>Eukaryota</taxon>
        <taxon>Metazoa</taxon>
        <taxon>Spiralia</taxon>
        <taxon>Gnathifera</taxon>
        <taxon>Rotifera</taxon>
        <taxon>Eurotatoria</taxon>
        <taxon>Bdelloidea</taxon>
        <taxon>Philodinida</taxon>
        <taxon>Philodinidae</taxon>
        <taxon>Rotaria</taxon>
    </lineage>
</organism>
<feature type="non-terminal residue" evidence="3">
    <location>
        <position position="1"/>
    </location>
</feature>
<feature type="region of interest" description="Disordered" evidence="1">
    <location>
        <begin position="1"/>
        <end position="30"/>
    </location>
</feature>
<dbReference type="AlphaFoldDB" id="A0A819ZM04"/>
<dbReference type="Proteomes" id="UP000663836">
    <property type="component" value="Unassembled WGS sequence"/>
</dbReference>
<protein>
    <submittedName>
        <fullName evidence="3">Uncharacterized protein</fullName>
    </submittedName>
</protein>
<name>A0A819ZM04_9BILA</name>
<dbReference type="EMBL" id="CAJOBE010014535">
    <property type="protein sequence ID" value="CAF4179353.1"/>
    <property type="molecule type" value="Genomic_DNA"/>
</dbReference>
<gene>
    <name evidence="3" type="ORF">FNK824_LOCUS35130</name>
    <name evidence="2" type="ORF">JBS370_LOCUS28448</name>
</gene>
<evidence type="ECO:0000313" key="2">
    <source>
        <dbReference type="EMBL" id="CAF4039999.1"/>
    </source>
</evidence>
<dbReference type="EMBL" id="CAJOBD010005711">
    <property type="protein sequence ID" value="CAF4039999.1"/>
    <property type="molecule type" value="Genomic_DNA"/>
</dbReference>
<evidence type="ECO:0000256" key="1">
    <source>
        <dbReference type="SAM" id="MobiDB-lite"/>
    </source>
</evidence>
<accession>A0A819ZM04</accession>
<reference evidence="3" key="1">
    <citation type="submission" date="2021-02" db="EMBL/GenBank/DDBJ databases">
        <authorList>
            <person name="Nowell W R."/>
        </authorList>
    </citation>
    <scope>NUCLEOTIDE SEQUENCE</scope>
</reference>
<evidence type="ECO:0000313" key="3">
    <source>
        <dbReference type="EMBL" id="CAF4179353.1"/>
    </source>
</evidence>